<feature type="transmembrane region" description="Helical" evidence="7">
    <location>
        <begin position="79"/>
        <end position="98"/>
    </location>
</feature>
<organism evidence="9 10">
    <name type="scientific">Nakamurella flavida</name>
    <dbReference type="NCBI Taxonomy" id="363630"/>
    <lineage>
        <taxon>Bacteria</taxon>
        <taxon>Bacillati</taxon>
        <taxon>Actinomycetota</taxon>
        <taxon>Actinomycetes</taxon>
        <taxon>Nakamurellales</taxon>
        <taxon>Nakamurellaceae</taxon>
        <taxon>Nakamurella</taxon>
    </lineage>
</organism>
<feature type="transmembrane region" description="Helical" evidence="7">
    <location>
        <begin position="310"/>
        <end position="330"/>
    </location>
</feature>
<feature type="transmembrane region" description="Helical" evidence="7">
    <location>
        <begin position="43"/>
        <end position="67"/>
    </location>
</feature>
<dbReference type="GO" id="GO:0005886">
    <property type="term" value="C:plasma membrane"/>
    <property type="evidence" value="ECO:0007669"/>
    <property type="project" value="UniProtKB-SubCell"/>
</dbReference>
<comment type="subcellular location">
    <subcellularLocation>
        <location evidence="1">Cell membrane</location>
        <topology evidence="1">Multi-pass membrane protein</topology>
    </subcellularLocation>
</comment>
<dbReference type="PANTHER" id="PTHR23517">
    <property type="entry name" value="RESISTANCE PROTEIN MDTM, PUTATIVE-RELATED-RELATED"/>
    <property type="match status" value="1"/>
</dbReference>
<reference evidence="9" key="1">
    <citation type="submission" date="2021-01" db="EMBL/GenBank/DDBJ databases">
        <title>KCTC 19127 draft genome.</title>
        <authorList>
            <person name="An D."/>
        </authorList>
    </citation>
    <scope>NUCLEOTIDE SEQUENCE</scope>
    <source>
        <strain evidence="9">KCTC 19127</strain>
    </source>
</reference>
<keyword evidence="6 7" id="KW-0472">Membrane</keyword>
<dbReference type="EMBL" id="JAERWL010000008">
    <property type="protein sequence ID" value="MBM9476782.1"/>
    <property type="molecule type" value="Genomic_DNA"/>
</dbReference>
<evidence type="ECO:0000313" key="9">
    <source>
        <dbReference type="EMBL" id="MBM9476782.1"/>
    </source>
</evidence>
<protein>
    <submittedName>
        <fullName evidence="9">MFS transporter</fullName>
    </submittedName>
</protein>
<feature type="transmembrane region" description="Helical" evidence="7">
    <location>
        <begin position="220"/>
        <end position="242"/>
    </location>
</feature>
<evidence type="ECO:0000256" key="2">
    <source>
        <dbReference type="ARBA" id="ARBA00022448"/>
    </source>
</evidence>
<dbReference type="InterPro" id="IPR020846">
    <property type="entry name" value="MFS_dom"/>
</dbReference>
<feature type="transmembrane region" description="Helical" evidence="7">
    <location>
        <begin position="164"/>
        <end position="186"/>
    </location>
</feature>
<keyword evidence="4 7" id="KW-0812">Transmembrane</keyword>
<evidence type="ECO:0000256" key="1">
    <source>
        <dbReference type="ARBA" id="ARBA00004651"/>
    </source>
</evidence>
<proteinExistence type="predicted"/>
<dbReference type="GO" id="GO:0022857">
    <property type="term" value="F:transmembrane transporter activity"/>
    <property type="evidence" value="ECO:0007669"/>
    <property type="project" value="InterPro"/>
</dbReference>
<evidence type="ECO:0000259" key="8">
    <source>
        <dbReference type="PROSITE" id="PS50850"/>
    </source>
</evidence>
<gene>
    <name evidence="9" type="ORF">JL107_10025</name>
</gene>
<sequence length="404" mass="39788">MIGTHVRTAPPRSTGAVLFLLFSTGWAANHFAALLPALRAAEGLSPSLLAGVYGLYAVGLLPGLLLAGSLSDRIGRARTAVPGAVVALSGTVLLAAWHEPAGLVAGRLIVGLGAGATFSAGTAWAADLGGPSGATRAGVALTGGFAFGPVVSGVLAQWGPAPLALPFLLSAALSAAAVVAVLAVTVRAPRHPVTDHAEHRVLVGTASGAPAGPRRSARTALGWALPIAPWVFAGATVGVVTLPARMAGTTGGPLLAGAAAGAVLGTGIVVQALARRLRWGPGAGSAGALSAAAGLALAAVGGGAPTLPLVLVAFVLLGTGYGLCLRAGLVDLTTYSPAAVRGTLTGAFYVATYLGFGVPIALEALRPSVGDRLPLVVLAVAAVAVASIRWWRLRGRAARADGRQ</sequence>
<feature type="transmembrane region" description="Helical" evidence="7">
    <location>
        <begin position="104"/>
        <end position="126"/>
    </location>
</feature>
<keyword evidence="10" id="KW-1185">Reference proteome</keyword>
<evidence type="ECO:0000256" key="7">
    <source>
        <dbReference type="SAM" id="Phobius"/>
    </source>
</evidence>
<keyword evidence="5 7" id="KW-1133">Transmembrane helix</keyword>
<feature type="transmembrane region" description="Helical" evidence="7">
    <location>
        <begin position="342"/>
        <end position="361"/>
    </location>
</feature>
<dbReference type="RefSeq" id="WP_205256885.1">
    <property type="nucleotide sequence ID" value="NZ_BAAAPV010000004.1"/>
</dbReference>
<dbReference type="Pfam" id="PF07690">
    <property type="entry name" value="MFS_1"/>
    <property type="match status" value="1"/>
</dbReference>
<keyword evidence="2" id="KW-0813">Transport</keyword>
<keyword evidence="3" id="KW-1003">Cell membrane</keyword>
<dbReference type="AlphaFoldDB" id="A0A938YIV8"/>
<dbReference type="Gene3D" id="1.20.1250.20">
    <property type="entry name" value="MFS general substrate transporter like domains"/>
    <property type="match status" value="1"/>
</dbReference>
<accession>A0A938YIV8</accession>
<dbReference type="InterPro" id="IPR011701">
    <property type="entry name" value="MFS"/>
</dbReference>
<comment type="caution">
    <text evidence="9">The sequence shown here is derived from an EMBL/GenBank/DDBJ whole genome shotgun (WGS) entry which is preliminary data.</text>
</comment>
<dbReference type="Proteomes" id="UP000663801">
    <property type="component" value="Unassembled WGS sequence"/>
</dbReference>
<evidence type="ECO:0000256" key="4">
    <source>
        <dbReference type="ARBA" id="ARBA00022692"/>
    </source>
</evidence>
<evidence type="ECO:0000256" key="5">
    <source>
        <dbReference type="ARBA" id="ARBA00022989"/>
    </source>
</evidence>
<dbReference type="PANTHER" id="PTHR23517:SF13">
    <property type="entry name" value="MAJOR FACILITATOR SUPERFAMILY MFS_1"/>
    <property type="match status" value="1"/>
</dbReference>
<feature type="transmembrane region" description="Helical" evidence="7">
    <location>
        <begin position="373"/>
        <end position="391"/>
    </location>
</feature>
<dbReference type="SUPFAM" id="SSF103473">
    <property type="entry name" value="MFS general substrate transporter"/>
    <property type="match status" value="1"/>
</dbReference>
<name>A0A938YIV8_9ACTN</name>
<dbReference type="InterPro" id="IPR050171">
    <property type="entry name" value="MFS_Transporters"/>
</dbReference>
<dbReference type="InterPro" id="IPR036259">
    <property type="entry name" value="MFS_trans_sf"/>
</dbReference>
<dbReference type="PROSITE" id="PS50850">
    <property type="entry name" value="MFS"/>
    <property type="match status" value="1"/>
</dbReference>
<feature type="transmembrane region" description="Helical" evidence="7">
    <location>
        <begin position="138"/>
        <end position="158"/>
    </location>
</feature>
<feature type="transmembrane region" description="Helical" evidence="7">
    <location>
        <begin position="286"/>
        <end position="304"/>
    </location>
</feature>
<feature type="transmembrane region" description="Helical" evidence="7">
    <location>
        <begin position="254"/>
        <end position="274"/>
    </location>
</feature>
<evidence type="ECO:0000256" key="6">
    <source>
        <dbReference type="ARBA" id="ARBA00023136"/>
    </source>
</evidence>
<evidence type="ECO:0000256" key="3">
    <source>
        <dbReference type="ARBA" id="ARBA00022475"/>
    </source>
</evidence>
<feature type="domain" description="Major facilitator superfamily (MFS) profile" evidence="8">
    <location>
        <begin position="1"/>
        <end position="404"/>
    </location>
</feature>
<evidence type="ECO:0000313" key="10">
    <source>
        <dbReference type="Proteomes" id="UP000663801"/>
    </source>
</evidence>